<dbReference type="EMBL" id="VXIV02000084">
    <property type="protein sequence ID" value="KAF6041055.1"/>
    <property type="molecule type" value="Genomic_DNA"/>
</dbReference>
<keyword evidence="7" id="KW-1185">Reference proteome</keyword>
<organism evidence="6 7">
    <name type="scientific">Bugula neritina</name>
    <name type="common">Brown bryozoan</name>
    <name type="synonym">Sertularia neritina</name>
    <dbReference type="NCBI Taxonomy" id="10212"/>
    <lineage>
        <taxon>Eukaryota</taxon>
        <taxon>Metazoa</taxon>
        <taxon>Spiralia</taxon>
        <taxon>Lophotrochozoa</taxon>
        <taxon>Bryozoa</taxon>
        <taxon>Gymnolaemata</taxon>
        <taxon>Cheilostomatida</taxon>
        <taxon>Flustrina</taxon>
        <taxon>Buguloidea</taxon>
        <taxon>Bugulidae</taxon>
        <taxon>Bugula</taxon>
    </lineage>
</organism>
<dbReference type="GO" id="GO:0005634">
    <property type="term" value="C:nucleus"/>
    <property type="evidence" value="ECO:0007669"/>
    <property type="project" value="UniProtKB-SubCell"/>
</dbReference>
<evidence type="ECO:0000256" key="4">
    <source>
        <dbReference type="ARBA" id="ARBA00022454"/>
    </source>
</evidence>
<dbReference type="GO" id="GO:0006974">
    <property type="term" value="P:DNA damage response"/>
    <property type="evidence" value="ECO:0007669"/>
    <property type="project" value="InterPro"/>
</dbReference>
<dbReference type="GO" id="GO:0042393">
    <property type="term" value="F:histone binding"/>
    <property type="evidence" value="ECO:0007669"/>
    <property type="project" value="InterPro"/>
</dbReference>
<name>A0A7J7KSH4_BUGNE</name>
<gene>
    <name evidence="6" type="ORF">EB796_000643</name>
</gene>
<protein>
    <submittedName>
        <fullName evidence="6">C4orf27</fullName>
    </submittedName>
</protein>
<dbReference type="GO" id="GO:0005694">
    <property type="term" value="C:chromosome"/>
    <property type="evidence" value="ECO:0007669"/>
    <property type="project" value="UniProtKB-SubCell"/>
</dbReference>
<dbReference type="OrthoDB" id="416496at2759"/>
<proteinExistence type="inferred from homology"/>
<accession>A0A7J7KSH4</accession>
<dbReference type="Proteomes" id="UP000593567">
    <property type="component" value="Unassembled WGS sequence"/>
</dbReference>
<evidence type="ECO:0000256" key="3">
    <source>
        <dbReference type="ARBA" id="ARBA00010803"/>
    </source>
</evidence>
<dbReference type="InterPro" id="IPR019361">
    <property type="entry name" value="HPF1"/>
</dbReference>
<evidence type="ECO:0000313" key="7">
    <source>
        <dbReference type="Proteomes" id="UP000593567"/>
    </source>
</evidence>
<reference evidence="6" key="1">
    <citation type="submission" date="2020-06" db="EMBL/GenBank/DDBJ databases">
        <title>Draft genome of Bugula neritina, a colonial animal packing powerful symbionts and potential medicines.</title>
        <authorList>
            <person name="Rayko M."/>
        </authorList>
    </citation>
    <scope>NUCLEOTIDE SEQUENCE [LARGE SCALE GENOMIC DNA]</scope>
    <source>
        <strain evidence="6">Kwan_BN1</strain>
    </source>
</reference>
<comment type="similarity">
    <text evidence="3">Belongs to the HPF1 family.</text>
</comment>
<comment type="caution">
    <text evidence="6">The sequence shown here is derived from an EMBL/GenBank/DDBJ whole genome shotgun (WGS) entry which is preliminary data.</text>
</comment>
<keyword evidence="5" id="KW-0539">Nucleus</keyword>
<dbReference type="PANTHER" id="PTHR13386">
    <property type="entry name" value="HISTONE PARYLATION FACTOR 1"/>
    <property type="match status" value="1"/>
</dbReference>
<evidence type="ECO:0000256" key="1">
    <source>
        <dbReference type="ARBA" id="ARBA00004123"/>
    </source>
</evidence>
<keyword evidence="4" id="KW-0158">Chromosome</keyword>
<dbReference type="Pfam" id="PF10228">
    <property type="entry name" value="HPF1"/>
    <property type="match status" value="1"/>
</dbReference>
<evidence type="ECO:0000256" key="2">
    <source>
        <dbReference type="ARBA" id="ARBA00004286"/>
    </source>
</evidence>
<dbReference type="PANTHER" id="PTHR13386:SF1">
    <property type="entry name" value="HISTONE PARYLATION FACTOR 1"/>
    <property type="match status" value="1"/>
</dbReference>
<sequence length="326" mass="36862">MATDEPPTKKKKTVGSVSPSLLIDEKKRLLVENKFLVKMPEDFYQFWTFLHELNSEDPNNILTPFDLSLGGPYDVLLGKSSANDDDYLLHHRFYYDMPEFQTVLLSRKEGSQYHIGYYRDSPSEDPVFLASSDSSQGCKLTVLSDNIFAAVLSYLQGSEYKSKPKGKQLIAKLEKFTAEHGYECGKRTKKIRAREKKIVSKGFHGAGIVVPVDDNEVGWREVPRSIGELKKIFMSIATCDKNKDASSDELQELITYVQFANDECDYGQGLELGSDLFCYGDDSLEGYVKALMPMAYSLLGYSAFERIILAHLNNRSRNTNSYLSHS</sequence>
<dbReference type="AlphaFoldDB" id="A0A7J7KSH4"/>
<evidence type="ECO:0000313" key="6">
    <source>
        <dbReference type="EMBL" id="KAF6041055.1"/>
    </source>
</evidence>
<dbReference type="GO" id="GO:0072572">
    <property type="term" value="F:poly-ADP-D-ribose binding"/>
    <property type="evidence" value="ECO:0007669"/>
    <property type="project" value="TreeGrafter"/>
</dbReference>
<comment type="subcellular location">
    <subcellularLocation>
        <location evidence="2">Chromosome</location>
    </subcellularLocation>
    <subcellularLocation>
        <location evidence="1">Nucleus</location>
    </subcellularLocation>
</comment>
<evidence type="ECO:0000256" key="5">
    <source>
        <dbReference type="ARBA" id="ARBA00023242"/>
    </source>
</evidence>